<dbReference type="OrthoDB" id="5522207at2"/>
<dbReference type="EMBL" id="UATL01000008">
    <property type="protein sequence ID" value="SPY46080.1"/>
    <property type="molecule type" value="Genomic_DNA"/>
</dbReference>
<name>A0A2X1XSC9_PHODM</name>
<evidence type="ECO:0000313" key="1">
    <source>
        <dbReference type="EMBL" id="SPY46080.1"/>
    </source>
</evidence>
<evidence type="ECO:0008006" key="3">
    <source>
        <dbReference type="Google" id="ProtNLM"/>
    </source>
</evidence>
<reference evidence="1 2" key="1">
    <citation type="submission" date="2018-06" db="EMBL/GenBank/DDBJ databases">
        <authorList>
            <consortium name="Pathogen Informatics"/>
            <person name="Doyle S."/>
        </authorList>
    </citation>
    <scope>NUCLEOTIDE SEQUENCE [LARGE SCALE GENOMIC DNA]</scope>
    <source>
        <strain evidence="1 2">NCTC11647</strain>
    </source>
</reference>
<evidence type="ECO:0000313" key="2">
    <source>
        <dbReference type="Proteomes" id="UP000251647"/>
    </source>
</evidence>
<dbReference type="RefSeq" id="WP_050787869.1">
    <property type="nucleotide sequence ID" value="NZ_CP073687.1"/>
</dbReference>
<sequence>MTTSSQDELLDIIPIPFKHGVLVVTRGVDAFLDGNHVALIPLINRHMNCDWGDCPKEDAISNNWATHKGERIISSYKLNSEKIWIITEWDRSATTILFPSEY</sequence>
<organism evidence="1 2">
    <name type="scientific">Photobacterium damselae</name>
    <dbReference type="NCBI Taxonomy" id="38293"/>
    <lineage>
        <taxon>Bacteria</taxon>
        <taxon>Pseudomonadati</taxon>
        <taxon>Pseudomonadota</taxon>
        <taxon>Gammaproteobacteria</taxon>
        <taxon>Vibrionales</taxon>
        <taxon>Vibrionaceae</taxon>
        <taxon>Photobacterium</taxon>
    </lineage>
</organism>
<dbReference type="Proteomes" id="UP000251647">
    <property type="component" value="Unassembled WGS sequence"/>
</dbReference>
<protein>
    <recommendedName>
        <fullName evidence="3">Type I restriction endonuclease subunit M</fullName>
    </recommendedName>
</protein>
<dbReference type="AlphaFoldDB" id="A0A2X1XSC9"/>
<gene>
    <name evidence="1" type="ORF">NCTC11647_04427</name>
</gene>
<accession>A0A2X1XSC9</accession>
<proteinExistence type="predicted"/>